<evidence type="ECO:0000313" key="2">
    <source>
        <dbReference type="EMBL" id="KRZ59918.1"/>
    </source>
</evidence>
<feature type="compositionally biased region" description="Polar residues" evidence="1">
    <location>
        <begin position="25"/>
        <end position="39"/>
    </location>
</feature>
<dbReference type="Proteomes" id="UP000054721">
    <property type="component" value="Unassembled WGS sequence"/>
</dbReference>
<evidence type="ECO:0000313" key="3">
    <source>
        <dbReference type="Proteomes" id="UP000054721"/>
    </source>
</evidence>
<name>A0A0V1LLH9_9BILA</name>
<protein>
    <submittedName>
        <fullName evidence="2">Uncharacterized protein</fullName>
    </submittedName>
</protein>
<feature type="region of interest" description="Disordered" evidence="1">
    <location>
        <begin position="23"/>
        <end position="116"/>
    </location>
</feature>
<comment type="caution">
    <text evidence="2">The sequence shown here is derived from an EMBL/GenBank/DDBJ whole genome shotgun (WGS) entry which is preliminary data.</text>
</comment>
<dbReference type="EMBL" id="JYDW01000035">
    <property type="protein sequence ID" value="KRZ59918.1"/>
    <property type="molecule type" value="Genomic_DNA"/>
</dbReference>
<reference evidence="2 3" key="1">
    <citation type="submission" date="2015-05" db="EMBL/GenBank/DDBJ databases">
        <title>Evolution of Trichinella species and genotypes.</title>
        <authorList>
            <person name="Korhonen P.K."/>
            <person name="Edoardo P."/>
            <person name="Giuseppe L.R."/>
            <person name="Gasser R.B."/>
        </authorList>
    </citation>
    <scope>NUCLEOTIDE SEQUENCE [LARGE SCALE GENOMIC DNA]</scope>
    <source>
        <strain evidence="2">ISS10</strain>
    </source>
</reference>
<accession>A0A0V1LLH9</accession>
<gene>
    <name evidence="2" type="ORF">T02_5397</name>
</gene>
<dbReference type="AlphaFoldDB" id="A0A0V1LLH9"/>
<proteinExistence type="predicted"/>
<sequence length="141" mass="15455">MAPNAPTHLLQQIVPRDRGQCRTMAGTTGSMTVQRSAEQSPRIEQRKMTGQTNHQTEARCLKFIGPAEVNKTTKRSSDTRLGSTGYEPESSPPMVSHDRDPGHGAQPASKKSAEGDKNIIRDLTMVLLAVEMKRCVVIINT</sequence>
<keyword evidence="3" id="KW-1185">Reference proteome</keyword>
<evidence type="ECO:0000256" key="1">
    <source>
        <dbReference type="SAM" id="MobiDB-lite"/>
    </source>
</evidence>
<organism evidence="2 3">
    <name type="scientific">Trichinella nativa</name>
    <dbReference type="NCBI Taxonomy" id="6335"/>
    <lineage>
        <taxon>Eukaryota</taxon>
        <taxon>Metazoa</taxon>
        <taxon>Ecdysozoa</taxon>
        <taxon>Nematoda</taxon>
        <taxon>Enoplea</taxon>
        <taxon>Dorylaimia</taxon>
        <taxon>Trichinellida</taxon>
        <taxon>Trichinellidae</taxon>
        <taxon>Trichinella</taxon>
    </lineage>
</organism>